<dbReference type="PANTHER" id="PTHR11455">
    <property type="entry name" value="CRYPTOCHROME"/>
    <property type="match status" value="1"/>
</dbReference>
<dbReference type="GO" id="GO:0003904">
    <property type="term" value="F:deoxyribodipyrimidine photo-lyase activity"/>
    <property type="evidence" value="ECO:0007669"/>
    <property type="project" value="TreeGrafter"/>
</dbReference>
<dbReference type="GO" id="GO:0005737">
    <property type="term" value="C:cytoplasm"/>
    <property type="evidence" value="ECO:0007669"/>
    <property type="project" value="TreeGrafter"/>
</dbReference>
<dbReference type="InterPro" id="IPR036155">
    <property type="entry name" value="Crypto/Photolyase_N_sf"/>
</dbReference>
<evidence type="ECO:0000313" key="8">
    <source>
        <dbReference type="EMBL" id="WZN66472.1"/>
    </source>
</evidence>
<feature type="compositionally biased region" description="Basic and acidic residues" evidence="6">
    <location>
        <begin position="9"/>
        <end position="19"/>
    </location>
</feature>
<dbReference type="GO" id="GO:0005634">
    <property type="term" value="C:nucleus"/>
    <property type="evidence" value="ECO:0007669"/>
    <property type="project" value="TreeGrafter"/>
</dbReference>
<feature type="region of interest" description="Disordered" evidence="6">
    <location>
        <begin position="1"/>
        <end position="41"/>
    </location>
</feature>
<proteinExistence type="inferred from homology"/>
<protein>
    <submittedName>
        <fullName evidence="8">Cryptochrome/DNA photolyase</fullName>
    </submittedName>
</protein>
<dbReference type="InterPro" id="IPR005101">
    <property type="entry name" value="Cryptochr/Photolyase_FAD-bd"/>
</dbReference>
<keyword evidence="2 4" id="KW-0285">Flavoprotein</keyword>
<dbReference type="GO" id="GO:0032922">
    <property type="term" value="P:circadian regulation of gene expression"/>
    <property type="evidence" value="ECO:0007669"/>
    <property type="project" value="TreeGrafter"/>
</dbReference>
<dbReference type="InterPro" id="IPR006050">
    <property type="entry name" value="DNA_photolyase_N"/>
</dbReference>
<dbReference type="EMBL" id="CP151515">
    <property type="protein sequence ID" value="WZN66472.1"/>
    <property type="molecule type" value="Genomic_DNA"/>
</dbReference>
<evidence type="ECO:0000313" key="9">
    <source>
        <dbReference type="Proteomes" id="UP001472866"/>
    </source>
</evidence>
<feature type="region of interest" description="Disordered" evidence="6">
    <location>
        <begin position="542"/>
        <end position="574"/>
    </location>
</feature>
<comment type="similarity">
    <text evidence="1">Belongs to the DNA photolyase class-1 family.</text>
</comment>
<reference evidence="8 9" key="1">
    <citation type="submission" date="2024-03" db="EMBL/GenBank/DDBJ databases">
        <title>Complete genome sequence of the green alga Chloropicon roscoffensis RCC1871.</title>
        <authorList>
            <person name="Lemieux C."/>
            <person name="Pombert J.-F."/>
            <person name="Otis C."/>
            <person name="Turmel M."/>
        </authorList>
    </citation>
    <scope>NUCLEOTIDE SEQUENCE [LARGE SCALE GENOMIC DNA]</scope>
    <source>
        <strain evidence="8 9">RCC1871</strain>
    </source>
</reference>
<evidence type="ECO:0000256" key="1">
    <source>
        <dbReference type="ARBA" id="ARBA00005862"/>
    </source>
</evidence>
<dbReference type="SUPFAM" id="SSF48173">
    <property type="entry name" value="Cryptochrome/photolyase FAD-binding domain"/>
    <property type="match status" value="1"/>
</dbReference>
<keyword evidence="3 4" id="KW-0274">FAD</keyword>
<dbReference type="InterPro" id="IPR014729">
    <property type="entry name" value="Rossmann-like_a/b/a_fold"/>
</dbReference>
<dbReference type="InterPro" id="IPR002081">
    <property type="entry name" value="Cryptochrome/DNA_photolyase_1"/>
</dbReference>
<name>A0AAX4PJ89_9CHLO</name>
<feature type="site" description="Electron transfer via tryptophanyl radical" evidence="5">
    <location>
        <position position="422"/>
    </location>
</feature>
<organism evidence="8 9">
    <name type="scientific">Chloropicon roscoffensis</name>
    <dbReference type="NCBI Taxonomy" id="1461544"/>
    <lineage>
        <taxon>Eukaryota</taxon>
        <taxon>Viridiplantae</taxon>
        <taxon>Chlorophyta</taxon>
        <taxon>Chloropicophyceae</taxon>
        <taxon>Chloropicales</taxon>
        <taxon>Chloropicaceae</taxon>
        <taxon>Chloropicon</taxon>
    </lineage>
</organism>
<feature type="domain" description="Photolyase/cryptochrome alpha/beta" evidence="7">
    <location>
        <begin position="50"/>
        <end position="180"/>
    </location>
</feature>
<evidence type="ECO:0000259" key="7">
    <source>
        <dbReference type="PROSITE" id="PS51645"/>
    </source>
</evidence>
<dbReference type="GO" id="GO:0043153">
    <property type="term" value="P:entrainment of circadian clock by photoperiod"/>
    <property type="evidence" value="ECO:0007669"/>
    <property type="project" value="TreeGrafter"/>
</dbReference>
<sequence length="607" mass="68663">MASSKRAAAVKDVDDEERKKMRPASSEEEDPPTTTGTSGKVGLGVGKKFTRVAVWFRRDLRLDDNPALMAALRAGREVVPLFIWAPDEEGVFTPGLCSRWWLHKSLRALSAKLAALGSRLVFFNSKTTKEAIVPFVKENGVQAVFFNHLYDPISLVRDKGIRTLLQGNGVHVESFGADLMYEPWEVLDEQGRAFCTFDSFWEHIVKKMPYEPFMPLPCPVALPKVEDEVKGNRKDLDDLSILADEELETTEHLGEKWTPGSSSAQMVWNKFICEKLAFFKTQKAMVHSDCTSRLSPHLHYGEISVSCLYFVLKKMRLSLASVAGNEQHIQSVDNFVRQLGYREFSRYILFHNPFTHERPLLEHLSAVPWQYDQDLFKCWQQGCTGYPLIDAGMQELWSTGYCHNRLRILVGHFFVKYLNLPWQWGLKYFWDTLIDADLECDSLGWQFLSGCMIDSKPFSYIMDYEAEASKFDPDGKYVKKWLPLLARVPAKYIHKPWSAPPAVLRAAGVDLGVSYPHRVVLMSEVQRSVAYACQVLEQSKTGPAEGPFRYPTRSDPSRPSSLRTGTHDDAMDGPLQADKLNQAASVGCVQSHISETDGCHESTAIDS</sequence>
<dbReference type="Gene3D" id="1.10.579.10">
    <property type="entry name" value="DNA Cyclobutane Dipyrimidine Photolyase, subunit A, domain 3"/>
    <property type="match status" value="1"/>
</dbReference>
<dbReference type="PROSITE" id="PS51645">
    <property type="entry name" value="PHR_CRY_ALPHA_BETA"/>
    <property type="match status" value="1"/>
</dbReference>
<dbReference type="SUPFAM" id="SSF52425">
    <property type="entry name" value="Cryptochrome/photolyase, N-terminal domain"/>
    <property type="match status" value="1"/>
</dbReference>
<feature type="binding site" evidence="4">
    <location>
        <position position="335"/>
    </location>
    <ligand>
        <name>FAD</name>
        <dbReference type="ChEBI" id="CHEBI:57692"/>
    </ligand>
</feature>
<keyword evidence="9" id="KW-1185">Reference proteome</keyword>
<dbReference type="PANTHER" id="PTHR11455:SF18">
    <property type="entry name" value="SI:CH1073-390K14.1"/>
    <property type="match status" value="1"/>
</dbReference>
<dbReference type="GO" id="GO:0003677">
    <property type="term" value="F:DNA binding"/>
    <property type="evidence" value="ECO:0007669"/>
    <property type="project" value="TreeGrafter"/>
</dbReference>
<accession>A0AAX4PJ89</accession>
<dbReference type="Gene3D" id="1.25.40.80">
    <property type="match status" value="1"/>
</dbReference>
<feature type="binding site" evidence="4">
    <location>
        <begin position="291"/>
        <end position="295"/>
    </location>
    <ligand>
        <name>FAD</name>
        <dbReference type="ChEBI" id="CHEBI:57692"/>
    </ligand>
</feature>
<evidence type="ECO:0000256" key="6">
    <source>
        <dbReference type="SAM" id="MobiDB-lite"/>
    </source>
</evidence>
<dbReference type="Pfam" id="PF03441">
    <property type="entry name" value="FAD_binding_7"/>
    <property type="match status" value="1"/>
</dbReference>
<dbReference type="Proteomes" id="UP001472866">
    <property type="component" value="Chromosome 15"/>
</dbReference>
<feature type="site" description="Electron transfer via tryptophanyl radical" evidence="5">
    <location>
        <position position="369"/>
    </location>
</feature>
<evidence type="ECO:0000256" key="4">
    <source>
        <dbReference type="PIRSR" id="PIRSR602081-1"/>
    </source>
</evidence>
<dbReference type="InterPro" id="IPR036134">
    <property type="entry name" value="Crypto/Photolyase_FAD-like_sf"/>
</dbReference>
<dbReference type="GO" id="GO:0071949">
    <property type="term" value="F:FAD binding"/>
    <property type="evidence" value="ECO:0007669"/>
    <property type="project" value="TreeGrafter"/>
</dbReference>
<evidence type="ECO:0000256" key="3">
    <source>
        <dbReference type="ARBA" id="ARBA00022827"/>
    </source>
</evidence>
<evidence type="ECO:0000256" key="2">
    <source>
        <dbReference type="ARBA" id="ARBA00022630"/>
    </source>
</evidence>
<feature type="site" description="Electron transfer via tryptophanyl radical" evidence="5">
    <location>
        <position position="445"/>
    </location>
</feature>
<feature type="binding site" evidence="4">
    <location>
        <begin position="435"/>
        <end position="437"/>
    </location>
    <ligand>
        <name>FAD</name>
        <dbReference type="ChEBI" id="CHEBI:57692"/>
    </ligand>
</feature>
<evidence type="ECO:0000256" key="5">
    <source>
        <dbReference type="PIRSR" id="PIRSR602081-2"/>
    </source>
</evidence>
<dbReference type="PRINTS" id="PR00147">
    <property type="entry name" value="DNAPHOTLYASE"/>
</dbReference>
<gene>
    <name evidence="8" type="ORF">HKI87_15g80390</name>
</gene>
<dbReference type="Gene3D" id="3.40.50.620">
    <property type="entry name" value="HUPs"/>
    <property type="match status" value="1"/>
</dbReference>
<dbReference type="Pfam" id="PF00875">
    <property type="entry name" value="DNA_photolyase"/>
    <property type="match status" value="1"/>
</dbReference>
<comment type="cofactor">
    <cofactor evidence="4">
        <name>FAD</name>
        <dbReference type="ChEBI" id="CHEBI:57692"/>
    </cofactor>
    <text evidence="4">Binds 1 FAD per subunit.</text>
</comment>
<dbReference type="AlphaFoldDB" id="A0AAX4PJ89"/>